<dbReference type="InterPro" id="IPR036890">
    <property type="entry name" value="HATPase_C_sf"/>
</dbReference>
<dbReference type="Gene3D" id="1.10.287.130">
    <property type="match status" value="1"/>
</dbReference>
<feature type="domain" description="Histidine kinase" evidence="4">
    <location>
        <begin position="179"/>
        <end position="410"/>
    </location>
</feature>
<dbReference type="InterPro" id="IPR000595">
    <property type="entry name" value="cNMP-bd_dom"/>
</dbReference>
<feature type="domain" description="Cyclic nucleotide-binding" evidence="3">
    <location>
        <begin position="23"/>
        <end position="143"/>
    </location>
</feature>
<reference evidence="5 6" key="1">
    <citation type="submission" date="2023-07" db="EMBL/GenBank/DDBJ databases">
        <title>Genomic Encyclopedia of Type Strains, Phase IV (KMG-IV): sequencing the most valuable type-strain genomes for metagenomic binning, comparative biology and taxonomic classification.</title>
        <authorList>
            <person name="Goeker M."/>
        </authorList>
    </citation>
    <scope>NUCLEOTIDE SEQUENCE [LARGE SCALE GENOMIC DNA]</scope>
    <source>
        <strain evidence="5 6">DSM 19922</strain>
    </source>
</reference>
<dbReference type="Pfam" id="PF00027">
    <property type="entry name" value="cNMP_binding"/>
    <property type="match status" value="1"/>
</dbReference>
<keyword evidence="6" id="KW-1185">Reference proteome</keyword>
<evidence type="ECO:0000313" key="6">
    <source>
        <dbReference type="Proteomes" id="UP001244552"/>
    </source>
</evidence>
<evidence type="ECO:0000256" key="1">
    <source>
        <dbReference type="ARBA" id="ARBA00000085"/>
    </source>
</evidence>
<dbReference type="SMART" id="SM00100">
    <property type="entry name" value="cNMP"/>
    <property type="match status" value="1"/>
</dbReference>
<dbReference type="InterPro" id="IPR005467">
    <property type="entry name" value="His_kinase_dom"/>
</dbReference>
<dbReference type="EC" id="2.7.13.3" evidence="2"/>
<protein>
    <recommendedName>
        <fullName evidence="2">histidine kinase</fullName>
        <ecNumber evidence="2">2.7.13.3</ecNumber>
    </recommendedName>
</protein>
<sequence>MTSAIVAPTGTVVPGDILDGVVLFESFTPEERAAVAARGRLFDAPAGTVLMREGDEARALHVLVAGTVRVVCGDACGGQVEVGFRRAGDCFGEMALIDGGARSASVIAATPVTVFELDRDLFLALISPSPDMLAKLLRKLSGTVRDVSGRVVREDLERRTRVAEAALARQRTLLQVVTGLAHELNTPLGVCVTTASHLQEIARAGARIGAGGIGAGPLTAEDLREPAALLEANLARAVELVEAFSAIAACQNAEPLEATDLRRAAEEAAALFAVQHPDLPLEVRMLPGPPCPWIGYAPHLERVLHHLFANAAAHGYGGGPGVAELAVETAALDGKPAWRLTVRDHGAGIPPRHMPTLTDPFFTTARGRGHRGLGLAVAFSTVTGPLAGRLEIDSAPGGGTAVTILMPQEP</sequence>
<comment type="catalytic activity">
    <reaction evidence="1">
        <text>ATP + protein L-histidine = ADP + protein N-phospho-L-histidine.</text>
        <dbReference type="EC" id="2.7.13.3"/>
    </reaction>
</comment>
<keyword evidence="5" id="KW-0808">Transferase</keyword>
<gene>
    <name evidence="5" type="ORF">QO018_002725</name>
</gene>
<dbReference type="PANTHER" id="PTHR43065">
    <property type="entry name" value="SENSOR HISTIDINE KINASE"/>
    <property type="match status" value="1"/>
</dbReference>
<dbReference type="RefSeq" id="WP_209982230.1">
    <property type="nucleotide sequence ID" value="NZ_JAGINO010000008.1"/>
</dbReference>
<dbReference type="SUPFAM" id="SSF51206">
    <property type="entry name" value="cAMP-binding domain-like"/>
    <property type="match status" value="1"/>
</dbReference>
<evidence type="ECO:0000256" key="2">
    <source>
        <dbReference type="ARBA" id="ARBA00012438"/>
    </source>
</evidence>
<dbReference type="CDD" id="cd00038">
    <property type="entry name" value="CAP_ED"/>
    <property type="match status" value="1"/>
</dbReference>
<name>A0ABU0MK66_9PROT</name>
<accession>A0ABU0MK66</accession>
<comment type="caution">
    <text evidence="5">The sequence shown here is derived from an EMBL/GenBank/DDBJ whole genome shotgun (WGS) entry which is preliminary data.</text>
</comment>
<dbReference type="PANTHER" id="PTHR43065:SF47">
    <property type="match status" value="1"/>
</dbReference>
<dbReference type="PROSITE" id="PS50109">
    <property type="entry name" value="HIS_KIN"/>
    <property type="match status" value="1"/>
</dbReference>
<dbReference type="InterPro" id="IPR003594">
    <property type="entry name" value="HATPase_dom"/>
</dbReference>
<dbReference type="SMART" id="SM00387">
    <property type="entry name" value="HATPase_c"/>
    <property type="match status" value="1"/>
</dbReference>
<dbReference type="PROSITE" id="PS00889">
    <property type="entry name" value="CNMP_BINDING_2"/>
    <property type="match status" value="1"/>
</dbReference>
<dbReference type="Gene3D" id="2.60.120.10">
    <property type="entry name" value="Jelly Rolls"/>
    <property type="match status" value="1"/>
</dbReference>
<dbReference type="PROSITE" id="PS50042">
    <property type="entry name" value="CNMP_BINDING_3"/>
    <property type="match status" value="1"/>
</dbReference>
<evidence type="ECO:0000259" key="4">
    <source>
        <dbReference type="PROSITE" id="PS50109"/>
    </source>
</evidence>
<dbReference type="SUPFAM" id="SSF55874">
    <property type="entry name" value="ATPase domain of HSP90 chaperone/DNA topoisomerase II/histidine kinase"/>
    <property type="match status" value="1"/>
</dbReference>
<dbReference type="Pfam" id="PF02518">
    <property type="entry name" value="HATPase_c"/>
    <property type="match status" value="1"/>
</dbReference>
<dbReference type="PRINTS" id="PR00344">
    <property type="entry name" value="BCTRLSENSOR"/>
</dbReference>
<dbReference type="EMBL" id="JAUSVU010000008">
    <property type="protein sequence ID" value="MDQ0533862.1"/>
    <property type="molecule type" value="Genomic_DNA"/>
</dbReference>
<dbReference type="GO" id="GO:0016301">
    <property type="term" value="F:kinase activity"/>
    <property type="evidence" value="ECO:0007669"/>
    <property type="project" value="UniProtKB-KW"/>
</dbReference>
<dbReference type="Gene3D" id="3.30.565.10">
    <property type="entry name" value="Histidine kinase-like ATPase, C-terminal domain"/>
    <property type="match status" value="1"/>
</dbReference>
<evidence type="ECO:0000259" key="3">
    <source>
        <dbReference type="PROSITE" id="PS50042"/>
    </source>
</evidence>
<dbReference type="InterPro" id="IPR018490">
    <property type="entry name" value="cNMP-bd_dom_sf"/>
</dbReference>
<dbReference type="InterPro" id="IPR004358">
    <property type="entry name" value="Sig_transdc_His_kin-like_C"/>
</dbReference>
<keyword evidence="5" id="KW-0418">Kinase</keyword>
<evidence type="ECO:0000313" key="5">
    <source>
        <dbReference type="EMBL" id="MDQ0533862.1"/>
    </source>
</evidence>
<dbReference type="Proteomes" id="UP001244552">
    <property type="component" value="Unassembled WGS sequence"/>
</dbReference>
<proteinExistence type="predicted"/>
<dbReference type="InterPro" id="IPR018488">
    <property type="entry name" value="cNMP-bd_CS"/>
</dbReference>
<organism evidence="5 6">
    <name type="scientific">Azospirillum picis</name>
    <dbReference type="NCBI Taxonomy" id="488438"/>
    <lineage>
        <taxon>Bacteria</taxon>
        <taxon>Pseudomonadati</taxon>
        <taxon>Pseudomonadota</taxon>
        <taxon>Alphaproteobacteria</taxon>
        <taxon>Rhodospirillales</taxon>
        <taxon>Azospirillaceae</taxon>
        <taxon>Azospirillum</taxon>
    </lineage>
</organism>
<dbReference type="InterPro" id="IPR014710">
    <property type="entry name" value="RmlC-like_jellyroll"/>
</dbReference>